<dbReference type="PANTHER" id="PTHR35518">
    <property type="entry name" value="MAINTENANCE OF TELOMOERE CAPPING"/>
    <property type="match status" value="1"/>
</dbReference>
<evidence type="ECO:0000256" key="9">
    <source>
        <dbReference type="ARBA" id="ARBA00039865"/>
    </source>
</evidence>
<reference evidence="13 14" key="2">
    <citation type="journal article" date="2012" name="PLoS Pathog.">
        <title>Diverse lifestyles and strategies of plant pathogenesis encoded in the genomes of eighteen Dothideomycetes fungi.</title>
        <authorList>
            <person name="Ohm R.A."/>
            <person name="Feau N."/>
            <person name="Henrissat B."/>
            <person name="Schoch C.L."/>
            <person name="Horwitz B.A."/>
            <person name="Barry K.W."/>
            <person name="Condon B.J."/>
            <person name="Copeland A.C."/>
            <person name="Dhillon B."/>
            <person name="Glaser F."/>
            <person name="Hesse C.N."/>
            <person name="Kosti I."/>
            <person name="LaButti K."/>
            <person name="Lindquist E.A."/>
            <person name="Lucas S."/>
            <person name="Salamov A.A."/>
            <person name="Bradshaw R.E."/>
            <person name="Ciuffetti L."/>
            <person name="Hamelin R.C."/>
            <person name="Kema G.H.J."/>
            <person name="Lawrence C."/>
            <person name="Scott J.A."/>
            <person name="Spatafora J.W."/>
            <person name="Turgeon B.G."/>
            <person name="de Wit P.J.G.M."/>
            <person name="Zhong S."/>
            <person name="Goodwin S.B."/>
            <person name="Grigoriev I.V."/>
        </authorList>
    </citation>
    <scope>NUCLEOTIDE SEQUENCE [LARGE SCALE GENOMIC DNA]</scope>
    <source>
        <strain evidence="14">NZE10 / CBS 128990</strain>
    </source>
</reference>
<dbReference type="InterPro" id="IPR016186">
    <property type="entry name" value="C-type_lectin-like/link_sf"/>
</dbReference>
<sequence length="639" mass="69064">MSYDPAPGSIAQQQADRFVSFQSQRDLSLRIPVNYVTHPGVVLTAGCFGHGKYDETAAALCFSNLLATGFRRVEADVFWDSSRALWSLCPVELGHTGAQLTTSASVAATPLQTATQLGTQVLDGNNFHVARLESTAVLSVPSLSSASQATPSLLTTATLTAGPTSTSAGTQAPTAAATDDSDQTLFQVGPYACTLGTDLTLLLRVLSAHLAATETNLNATTVALTLNVHTAASASDPSGPAKEPSEDDLPQTSSLLSSVLARNASAYLYTPDDLSSQRSNLNRSRSWFAYDTSQQPDATFFNIDKEGGMWSTPDGWPSEDYMELLSYKRLLVGFGTVDPQMANYNFSGDESYIFAPDYLKTNREVTASSAGNITSGCFFDPNDSTLSNVNSSWAVASLGDASTPPGDALTSILAQARNLTYCGISPILNGTLSNATADEDFRPYAQFVEKTIWSWAPGQPFNASSSENLQDYRCASLNTSGYWQASDCGQSRYGACRRDGLPYLWSISDTDAPYDRIDRACDDHSSFDVPRTSLESTYLLSEWRSWQKDHDDDSGPLLWLNFNNLDVSTCWVIGQNSTCPYDKRTDTSTRQVVVPVVGGIIVFVLAILTILVKCAGNRQQSKRRSRRGDNGWDYEGVPS</sequence>
<feature type="transmembrane region" description="Helical" evidence="11">
    <location>
        <begin position="592"/>
        <end position="616"/>
    </location>
</feature>
<keyword evidence="14" id="KW-1185">Reference proteome</keyword>
<protein>
    <recommendedName>
        <fullName evidence="9">Maintenance of telomere capping protein 6</fullName>
    </recommendedName>
</protein>
<name>N1PWE1_DOTSN</name>
<dbReference type="PANTHER" id="PTHR35518:SF2">
    <property type="entry name" value="MAINTENANCE OF TELOMERE CAPPING PROTEIN 6"/>
    <property type="match status" value="1"/>
</dbReference>
<dbReference type="InterPro" id="IPR016187">
    <property type="entry name" value="CTDL_fold"/>
</dbReference>
<evidence type="ECO:0000256" key="1">
    <source>
        <dbReference type="ARBA" id="ARBA00004479"/>
    </source>
</evidence>
<evidence type="ECO:0000256" key="3">
    <source>
        <dbReference type="ARBA" id="ARBA00022729"/>
    </source>
</evidence>
<dbReference type="OMA" id="WGTIDPQ"/>
<dbReference type="AlphaFoldDB" id="N1PWE1"/>
<keyword evidence="2 11" id="KW-0812">Transmembrane</keyword>
<dbReference type="Pfam" id="PF25506">
    <property type="entry name" value="TIM-barrel_MTC6"/>
    <property type="match status" value="1"/>
</dbReference>
<organism evidence="13 14">
    <name type="scientific">Dothistroma septosporum (strain NZE10 / CBS 128990)</name>
    <name type="common">Red band needle blight fungus</name>
    <name type="synonym">Mycosphaerella pini</name>
    <dbReference type="NCBI Taxonomy" id="675120"/>
    <lineage>
        <taxon>Eukaryota</taxon>
        <taxon>Fungi</taxon>
        <taxon>Dikarya</taxon>
        <taxon>Ascomycota</taxon>
        <taxon>Pezizomycotina</taxon>
        <taxon>Dothideomycetes</taxon>
        <taxon>Dothideomycetidae</taxon>
        <taxon>Mycosphaerellales</taxon>
        <taxon>Mycosphaerellaceae</taxon>
        <taxon>Dothistroma</taxon>
    </lineage>
</organism>
<feature type="region of interest" description="Disordered" evidence="10">
    <location>
        <begin position="232"/>
        <end position="252"/>
    </location>
</feature>
<keyword evidence="4 11" id="KW-1133">Transmembrane helix</keyword>
<evidence type="ECO:0000256" key="6">
    <source>
        <dbReference type="ARBA" id="ARBA00023180"/>
    </source>
</evidence>
<comment type="similarity">
    <text evidence="8">Belongs to the MTC6 family.</text>
</comment>
<reference evidence="14" key="1">
    <citation type="journal article" date="2012" name="PLoS Genet.">
        <title>The genomes of the fungal plant pathogens Cladosporium fulvum and Dothistroma septosporum reveal adaptation to different hosts and lifestyles but also signatures of common ancestry.</title>
        <authorList>
            <person name="de Wit P.J.G.M."/>
            <person name="van der Burgt A."/>
            <person name="Oekmen B."/>
            <person name="Stergiopoulos I."/>
            <person name="Abd-Elsalam K.A."/>
            <person name="Aerts A.L."/>
            <person name="Bahkali A.H."/>
            <person name="Beenen H.G."/>
            <person name="Chettri P."/>
            <person name="Cox M.P."/>
            <person name="Datema E."/>
            <person name="de Vries R.P."/>
            <person name="Dhillon B."/>
            <person name="Ganley A.R."/>
            <person name="Griffiths S.A."/>
            <person name="Guo Y."/>
            <person name="Hamelin R.C."/>
            <person name="Henrissat B."/>
            <person name="Kabir M.S."/>
            <person name="Jashni M.K."/>
            <person name="Kema G."/>
            <person name="Klaubauf S."/>
            <person name="Lapidus A."/>
            <person name="Levasseur A."/>
            <person name="Lindquist E."/>
            <person name="Mehrabi R."/>
            <person name="Ohm R.A."/>
            <person name="Owen T.J."/>
            <person name="Salamov A."/>
            <person name="Schwelm A."/>
            <person name="Schijlen E."/>
            <person name="Sun H."/>
            <person name="van den Burg H.A."/>
            <person name="van Ham R.C.H.J."/>
            <person name="Zhang S."/>
            <person name="Goodwin S.B."/>
            <person name="Grigoriev I.V."/>
            <person name="Collemare J."/>
            <person name="Bradshaw R.E."/>
        </authorList>
    </citation>
    <scope>NUCLEOTIDE SEQUENCE [LARGE SCALE GENOMIC DNA]</scope>
    <source>
        <strain evidence="14">NZE10 / CBS 128990</strain>
    </source>
</reference>
<dbReference type="OrthoDB" id="5573651at2759"/>
<dbReference type="HOGENOM" id="CLU_033723_0_0_1"/>
<keyword evidence="3" id="KW-0732">Signal</keyword>
<dbReference type="Proteomes" id="UP000016933">
    <property type="component" value="Unassembled WGS sequence"/>
</dbReference>
<comment type="subcellular location">
    <subcellularLocation>
        <location evidence="1">Membrane</location>
        <topology evidence="1">Single-pass type I membrane protein</topology>
    </subcellularLocation>
</comment>
<accession>N1PWE1</accession>
<dbReference type="STRING" id="675120.N1PWE1"/>
<dbReference type="eggNOG" id="ENOG502QVFP">
    <property type="taxonomic scope" value="Eukaryota"/>
</dbReference>
<evidence type="ECO:0000256" key="4">
    <source>
        <dbReference type="ARBA" id="ARBA00022989"/>
    </source>
</evidence>
<feature type="region of interest" description="Disordered" evidence="10">
    <location>
        <begin position="160"/>
        <end position="180"/>
    </location>
</feature>
<gene>
    <name evidence="13" type="ORF">DOTSEDRAFT_42065</name>
</gene>
<evidence type="ECO:0000313" key="14">
    <source>
        <dbReference type="Proteomes" id="UP000016933"/>
    </source>
</evidence>
<proteinExistence type="inferred from homology"/>
<evidence type="ECO:0000256" key="2">
    <source>
        <dbReference type="ARBA" id="ARBA00022692"/>
    </source>
</evidence>
<dbReference type="SUPFAM" id="SSF56436">
    <property type="entry name" value="C-type lectin-like"/>
    <property type="match status" value="1"/>
</dbReference>
<evidence type="ECO:0000256" key="5">
    <source>
        <dbReference type="ARBA" id="ARBA00023136"/>
    </source>
</evidence>
<dbReference type="GO" id="GO:0016020">
    <property type="term" value="C:membrane"/>
    <property type="evidence" value="ECO:0007669"/>
    <property type="project" value="UniProtKB-SubCell"/>
</dbReference>
<keyword evidence="5 11" id="KW-0472">Membrane</keyword>
<evidence type="ECO:0000256" key="11">
    <source>
        <dbReference type="SAM" id="Phobius"/>
    </source>
</evidence>
<evidence type="ECO:0000256" key="7">
    <source>
        <dbReference type="ARBA" id="ARBA00037703"/>
    </source>
</evidence>
<dbReference type="InterPro" id="IPR057530">
    <property type="entry name" value="TIM-barrel_MTC6"/>
</dbReference>
<evidence type="ECO:0000259" key="12">
    <source>
        <dbReference type="Pfam" id="PF25506"/>
    </source>
</evidence>
<evidence type="ECO:0000313" key="13">
    <source>
        <dbReference type="EMBL" id="EME47712.1"/>
    </source>
</evidence>
<feature type="domain" description="MTC6 partial TIM-barrel" evidence="12">
    <location>
        <begin position="14"/>
        <end position="436"/>
    </location>
</feature>
<comment type="function">
    <text evidence="7">May be involved in telomere capping.</text>
</comment>
<evidence type="ECO:0000256" key="8">
    <source>
        <dbReference type="ARBA" id="ARBA00038159"/>
    </source>
</evidence>
<evidence type="ECO:0000256" key="10">
    <source>
        <dbReference type="SAM" id="MobiDB-lite"/>
    </source>
</evidence>
<dbReference type="InterPro" id="IPR051008">
    <property type="entry name" value="Telomere_Capping_Maintenance"/>
</dbReference>
<dbReference type="EMBL" id="KB446536">
    <property type="protein sequence ID" value="EME47712.1"/>
    <property type="molecule type" value="Genomic_DNA"/>
</dbReference>
<feature type="compositionally biased region" description="Low complexity" evidence="10">
    <location>
        <begin position="160"/>
        <end position="172"/>
    </location>
</feature>
<dbReference type="Gene3D" id="3.10.100.10">
    <property type="entry name" value="Mannose-Binding Protein A, subunit A"/>
    <property type="match status" value="1"/>
</dbReference>
<keyword evidence="6" id="KW-0325">Glycoprotein</keyword>